<dbReference type="KEGG" id="egu:105041949"/>
<evidence type="ECO:0000256" key="12">
    <source>
        <dbReference type="ARBA" id="ARBA00022777"/>
    </source>
</evidence>
<keyword evidence="11 17" id="KW-0547">Nucleotide-binding</keyword>
<evidence type="ECO:0000256" key="16">
    <source>
        <dbReference type="ARBA" id="ARBA00023180"/>
    </source>
</evidence>
<name>A0A6I9QYA6_ELAGV</name>
<dbReference type="AlphaFoldDB" id="A0A6I9QYA6"/>
<dbReference type="Pfam" id="PF00139">
    <property type="entry name" value="Lectin_legB"/>
    <property type="match status" value="1"/>
</dbReference>
<evidence type="ECO:0000259" key="20">
    <source>
        <dbReference type="PROSITE" id="PS50011"/>
    </source>
</evidence>
<keyword evidence="13 17" id="KW-0067">ATP-binding</keyword>
<dbReference type="InterPro" id="IPR000719">
    <property type="entry name" value="Prot_kinase_dom"/>
</dbReference>
<evidence type="ECO:0000256" key="18">
    <source>
        <dbReference type="SAM" id="Phobius"/>
    </source>
</evidence>
<reference evidence="22" key="1">
    <citation type="submission" date="2025-08" db="UniProtKB">
        <authorList>
            <consortium name="RefSeq"/>
        </authorList>
    </citation>
    <scope>IDENTIFICATION</scope>
</reference>
<evidence type="ECO:0000256" key="7">
    <source>
        <dbReference type="ARBA" id="ARBA00022679"/>
    </source>
</evidence>
<evidence type="ECO:0000256" key="9">
    <source>
        <dbReference type="ARBA" id="ARBA00022729"/>
    </source>
</evidence>
<keyword evidence="6" id="KW-0723">Serine/threonine-protein kinase</keyword>
<comment type="similarity">
    <text evidence="3">In the C-terminal section; belongs to the protein kinase superfamily. Ser/Thr protein kinase family.</text>
</comment>
<evidence type="ECO:0000256" key="6">
    <source>
        <dbReference type="ARBA" id="ARBA00022527"/>
    </source>
</evidence>
<dbReference type="InterPro" id="IPR011009">
    <property type="entry name" value="Kinase-like_dom_sf"/>
</dbReference>
<keyword evidence="21" id="KW-1185">Reference proteome</keyword>
<dbReference type="GO" id="GO:0030246">
    <property type="term" value="F:carbohydrate binding"/>
    <property type="evidence" value="ECO:0007669"/>
    <property type="project" value="UniProtKB-KW"/>
</dbReference>
<dbReference type="SMART" id="SM00220">
    <property type="entry name" value="S_TKc"/>
    <property type="match status" value="1"/>
</dbReference>
<keyword evidence="5" id="KW-1003">Cell membrane</keyword>
<accession>A0A6I9QYA6</accession>
<dbReference type="GO" id="GO:0005886">
    <property type="term" value="C:plasma membrane"/>
    <property type="evidence" value="ECO:0007669"/>
    <property type="project" value="UniProtKB-SubCell"/>
</dbReference>
<evidence type="ECO:0000313" key="21">
    <source>
        <dbReference type="Proteomes" id="UP000504607"/>
    </source>
</evidence>
<evidence type="ECO:0000256" key="13">
    <source>
        <dbReference type="ARBA" id="ARBA00022840"/>
    </source>
</evidence>
<gene>
    <name evidence="22" type="primary">LOC105041949</name>
</gene>
<evidence type="ECO:0000256" key="8">
    <source>
        <dbReference type="ARBA" id="ARBA00022692"/>
    </source>
</evidence>
<feature type="signal peptide" evidence="19">
    <location>
        <begin position="1"/>
        <end position="29"/>
    </location>
</feature>
<dbReference type="InterPro" id="IPR001245">
    <property type="entry name" value="Ser-Thr/Tyr_kinase_cat_dom"/>
</dbReference>
<feature type="transmembrane region" description="Helical" evidence="18">
    <location>
        <begin position="325"/>
        <end position="352"/>
    </location>
</feature>
<dbReference type="Gene3D" id="1.10.510.10">
    <property type="entry name" value="Transferase(Phosphotransferase) domain 1"/>
    <property type="match status" value="1"/>
</dbReference>
<dbReference type="PROSITE" id="PS00108">
    <property type="entry name" value="PROTEIN_KINASE_ST"/>
    <property type="match status" value="1"/>
</dbReference>
<dbReference type="SUPFAM" id="SSF56112">
    <property type="entry name" value="Protein kinase-like (PK-like)"/>
    <property type="match status" value="1"/>
</dbReference>
<keyword evidence="7" id="KW-0808">Transferase</keyword>
<protein>
    <recommendedName>
        <fullName evidence="4">non-specific serine/threonine protein kinase</fullName>
        <ecNumber evidence="4">2.7.11.1</ecNumber>
    </recommendedName>
</protein>
<sequence length="724" mass="78405">MTPRSLSPSFRPHWALLLLLLLPATTVRCRPEISITTAGTKLIPERISWDTNITLLGDASLKNGAISLTRNSASSAGRALYSQPIRFLEPTTRSPASFSSRFAFFITPSSPGDGLAFLLTSDPHFLGSSNGFLGLFSDLASADSSRADDVVTIAVEFDTNLDAPLRDINDNHVALDVGSIFSFAAADAGKVEVDLKARIPMMAWVEYSSTEKAVRVWLSYSRFRPPEPLLVAGVDLSGLFREFMYVGFSASNGHGAALHAVTRWSFRTFGFAAAAASASPPGNGTDGGGCANCSTEGQKGGDTDDDFVKPGSDPVVSLATRTRRYIRVVLIVGVVIVFVCLLLLIAAIVTCLRGNEEEGSEGSALETAVGCEFQRMPPRISLDEIRSATKEFHCSKILGQGGSAMVYEGVLPSGCKVAVKRFGQVDRFTRTFATELAALIGSCRHRNLIPLKGWCCEKDELVLVYEYMPNGSLDKILHAAAPSESMVAGPPPALSWDQRWKIVLGVASAIVFLHEECEKKIIHRDVKACNVLLDAEFNAKLGDFGLAELNDHNRTPPVTKPAGTMGYLAPEYVHSGVATEKSDVYSFGVLALEVATGRKPMEKGVVLVDWVWSLWGRRRLVDAADPRLEGRFSREEMGRMLVVGLCCAHPESKRRPTMRKAMRMLKGVAALTALPARKPAVRLLSQLPRTSRDSGSQASGDATTSWFSPCISLNQLEEQNDGQK</sequence>
<keyword evidence="22" id="KW-0675">Receptor</keyword>
<evidence type="ECO:0000256" key="17">
    <source>
        <dbReference type="PROSITE-ProRule" id="PRU10141"/>
    </source>
</evidence>
<dbReference type="InterPro" id="IPR013320">
    <property type="entry name" value="ConA-like_dom_sf"/>
</dbReference>
<dbReference type="InterPro" id="IPR001220">
    <property type="entry name" value="Legume_lectin_dom"/>
</dbReference>
<dbReference type="RefSeq" id="XP_010917326.2">
    <property type="nucleotide sequence ID" value="XM_010919024.2"/>
</dbReference>
<comment type="subcellular location">
    <subcellularLocation>
        <location evidence="1">Cell membrane</location>
        <topology evidence="1">Single-pass type I membrane protein</topology>
    </subcellularLocation>
</comment>
<evidence type="ECO:0000256" key="19">
    <source>
        <dbReference type="SAM" id="SignalP"/>
    </source>
</evidence>
<evidence type="ECO:0000256" key="10">
    <source>
        <dbReference type="ARBA" id="ARBA00022734"/>
    </source>
</evidence>
<evidence type="ECO:0000256" key="4">
    <source>
        <dbReference type="ARBA" id="ARBA00012513"/>
    </source>
</evidence>
<keyword evidence="14 18" id="KW-1133">Transmembrane helix</keyword>
<dbReference type="InterPro" id="IPR008271">
    <property type="entry name" value="Ser/Thr_kinase_AS"/>
</dbReference>
<dbReference type="Gene3D" id="3.30.200.20">
    <property type="entry name" value="Phosphorylase Kinase, domain 1"/>
    <property type="match status" value="1"/>
</dbReference>
<feature type="binding site" evidence="17">
    <location>
        <position position="420"/>
    </location>
    <ligand>
        <name>ATP</name>
        <dbReference type="ChEBI" id="CHEBI:30616"/>
    </ligand>
</feature>
<dbReference type="EC" id="2.7.11.1" evidence="4"/>
<dbReference type="PROSITE" id="PS50011">
    <property type="entry name" value="PROTEIN_KINASE_DOM"/>
    <property type="match status" value="1"/>
</dbReference>
<proteinExistence type="inferred from homology"/>
<keyword evidence="12 22" id="KW-0418">Kinase</keyword>
<evidence type="ECO:0000256" key="2">
    <source>
        <dbReference type="ARBA" id="ARBA00008536"/>
    </source>
</evidence>
<dbReference type="FunFam" id="1.10.510.10:FF:000342">
    <property type="entry name" value="L-type lectin-domain containing receptor kinase VIII.1"/>
    <property type="match status" value="1"/>
</dbReference>
<dbReference type="InParanoid" id="A0A6I9QYA6"/>
<evidence type="ECO:0000313" key="22">
    <source>
        <dbReference type="RefSeq" id="XP_010917326.2"/>
    </source>
</evidence>
<evidence type="ECO:0000256" key="15">
    <source>
        <dbReference type="ARBA" id="ARBA00023136"/>
    </source>
</evidence>
<evidence type="ECO:0000256" key="3">
    <source>
        <dbReference type="ARBA" id="ARBA00010217"/>
    </source>
</evidence>
<dbReference type="InterPro" id="IPR050528">
    <property type="entry name" value="L-type_Lectin-RKs"/>
</dbReference>
<evidence type="ECO:0000256" key="1">
    <source>
        <dbReference type="ARBA" id="ARBA00004251"/>
    </source>
</evidence>
<dbReference type="PANTHER" id="PTHR27007">
    <property type="match status" value="1"/>
</dbReference>
<keyword evidence="8 18" id="KW-0812">Transmembrane</keyword>
<keyword evidence="10" id="KW-0430">Lectin</keyword>
<dbReference type="InterPro" id="IPR017441">
    <property type="entry name" value="Protein_kinase_ATP_BS"/>
</dbReference>
<dbReference type="GO" id="GO:0005524">
    <property type="term" value="F:ATP binding"/>
    <property type="evidence" value="ECO:0007669"/>
    <property type="project" value="UniProtKB-UniRule"/>
</dbReference>
<dbReference type="PROSITE" id="PS00107">
    <property type="entry name" value="PROTEIN_KINASE_ATP"/>
    <property type="match status" value="1"/>
</dbReference>
<dbReference type="OrthoDB" id="1856421at2759"/>
<organism evidence="21 22">
    <name type="scientific">Elaeis guineensis var. tenera</name>
    <name type="common">Oil palm</name>
    <dbReference type="NCBI Taxonomy" id="51953"/>
    <lineage>
        <taxon>Eukaryota</taxon>
        <taxon>Viridiplantae</taxon>
        <taxon>Streptophyta</taxon>
        <taxon>Embryophyta</taxon>
        <taxon>Tracheophyta</taxon>
        <taxon>Spermatophyta</taxon>
        <taxon>Magnoliopsida</taxon>
        <taxon>Liliopsida</taxon>
        <taxon>Arecaceae</taxon>
        <taxon>Arecoideae</taxon>
        <taxon>Cocoseae</taxon>
        <taxon>Elaeidinae</taxon>
        <taxon>Elaeis</taxon>
    </lineage>
</organism>
<dbReference type="CDD" id="cd06899">
    <property type="entry name" value="lectin_legume_LecRK_Arcelin_ConA"/>
    <property type="match status" value="1"/>
</dbReference>
<dbReference type="SUPFAM" id="SSF49899">
    <property type="entry name" value="Concanavalin A-like lectins/glucanases"/>
    <property type="match status" value="1"/>
</dbReference>
<dbReference type="CDD" id="cd14066">
    <property type="entry name" value="STKc_IRAK"/>
    <property type="match status" value="1"/>
</dbReference>
<dbReference type="Gene3D" id="2.60.120.200">
    <property type="match status" value="1"/>
</dbReference>
<dbReference type="Proteomes" id="UP000504607">
    <property type="component" value="Chromosome 3"/>
</dbReference>
<dbReference type="GO" id="GO:0004674">
    <property type="term" value="F:protein serine/threonine kinase activity"/>
    <property type="evidence" value="ECO:0007669"/>
    <property type="project" value="UniProtKB-KW"/>
</dbReference>
<dbReference type="Pfam" id="PF07714">
    <property type="entry name" value="PK_Tyr_Ser-Thr"/>
    <property type="match status" value="1"/>
</dbReference>
<feature type="chain" id="PRO_5027010447" description="non-specific serine/threonine protein kinase" evidence="19">
    <location>
        <begin position="30"/>
        <end position="724"/>
    </location>
</feature>
<feature type="domain" description="Protein kinase" evidence="20">
    <location>
        <begin position="392"/>
        <end position="671"/>
    </location>
</feature>
<dbReference type="FunCoup" id="A0A6I9QYA6">
    <property type="interactions" value="189"/>
</dbReference>
<evidence type="ECO:0000256" key="14">
    <source>
        <dbReference type="ARBA" id="ARBA00022989"/>
    </source>
</evidence>
<evidence type="ECO:0000256" key="5">
    <source>
        <dbReference type="ARBA" id="ARBA00022475"/>
    </source>
</evidence>
<evidence type="ECO:0000256" key="11">
    <source>
        <dbReference type="ARBA" id="ARBA00022741"/>
    </source>
</evidence>
<keyword evidence="16" id="KW-0325">Glycoprotein</keyword>
<comment type="similarity">
    <text evidence="2">In the N-terminal section; belongs to the leguminous lectin family.</text>
</comment>
<keyword evidence="15 18" id="KW-0472">Membrane</keyword>
<keyword evidence="9 19" id="KW-0732">Signal</keyword>